<dbReference type="GO" id="GO:0016491">
    <property type="term" value="F:oxidoreductase activity"/>
    <property type="evidence" value="ECO:0007669"/>
    <property type="project" value="UniProtKB-KW"/>
</dbReference>
<evidence type="ECO:0000313" key="2">
    <source>
        <dbReference type="EMBL" id="PIN08300.1"/>
    </source>
</evidence>
<dbReference type="EMBL" id="NKXS01003858">
    <property type="protein sequence ID" value="PIN08300.1"/>
    <property type="molecule type" value="Genomic_DNA"/>
</dbReference>
<gene>
    <name evidence="2" type="ORF">CDL12_19125</name>
</gene>
<reference evidence="3" key="1">
    <citation type="journal article" date="2018" name="Gigascience">
        <title>Genome assembly of the Pink Ipe (Handroanthus impetiginosus, Bignoniaceae), a highly valued, ecologically keystone Neotropical timber forest tree.</title>
        <authorList>
            <person name="Silva-Junior O.B."/>
            <person name="Grattapaglia D."/>
            <person name="Novaes E."/>
            <person name="Collevatti R.G."/>
        </authorList>
    </citation>
    <scope>NUCLEOTIDE SEQUENCE [LARGE SCALE GENOMIC DNA]</scope>
    <source>
        <strain evidence="3">cv. UFG-1</strain>
    </source>
</reference>
<keyword evidence="2" id="KW-0560">Oxidoreductase</keyword>
<organism evidence="2 3">
    <name type="scientific">Handroanthus impetiginosus</name>
    <dbReference type="NCBI Taxonomy" id="429701"/>
    <lineage>
        <taxon>Eukaryota</taxon>
        <taxon>Viridiplantae</taxon>
        <taxon>Streptophyta</taxon>
        <taxon>Embryophyta</taxon>
        <taxon>Tracheophyta</taxon>
        <taxon>Spermatophyta</taxon>
        <taxon>Magnoliopsida</taxon>
        <taxon>eudicotyledons</taxon>
        <taxon>Gunneridae</taxon>
        <taxon>Pentapetalae</taxon>
        <taxon>asterids</taxon>
        <taxon>lamiids</taxon>
        <taxon>Lamiales</taxon>
        <taxon>Bignoniaceae</taxon>
        <taxon>Crescentiina</taxon>
        <taxon>Tabebuia alliance</taxon>
        <taxon>Handroanthus</taxon>
    </lineage>
</organism>
<feature type="transmembrane region" description="Helical" evidence="1">
    <location>
        <begin position="171"/>
        <end position="191"/>
    </location>
</feature>
<accession>A0A2G9GTE7</accession>
<keyword evidence="1" id="KW-0812">Transmembrane</keyword>
<dbReference type="InterPro" id="IPR036408">
    <property type="entry name" value="PSI_PsaA/B_sf"/>
</dbReference>
<dbReference type="STRING" id="429701.A0A2G9GTE7"/>
<dbReference type="PANTHER" id="PTHR30128:SF19">
    <property type="entry name" value="PHOTOSYSTEM I P700 CHLOROPHYLL A APOPROTEIN A1-RELATED"/>
    <property type="match status" value="1"/>
</dbReference>
<keyword evidence="1" id="KW-1133">Transmembrane helix</keyword>
<feature type="transmembrane region" description="Helical" evidence="1">
    <location>
        <begin position="97"/>
        <end position="123"/>
    </location>
</feature>
<comment type="caution">
    <text evidence="2">The sequence shown here is derived from an EMBL/GenBank/DDBJ whole genome shotgun (WGS) entry which is preliminary data.</text>
</comment>
<evidence type="ECO:0000313" key="3">
    <source>
        <dbReference type="Proteomes" id="UP000231279"/>
    </source>
</evidence>
<dbReference type="AlphaFoldDB" id="A0A2G9GTE7"/>
<feature type="transmembrane region" description="Helical" evidence="1">
    <location>
        <begin position="211"/>
        <end position="236"/>
    </location>
</feature>
<proteinExistence type="predicted"/>
<dbReference type="GO" id="GO:0009579">
    <property type="term" value="C:thylakoid"/>
    <property type="evidence" value="ECO:0007669"/>
    <property type="project" value="InterPro"/>
</dbReference>
<dbReference type="SUPFAM" id="SSF81558">
    <property type="entry name" value="Photosystem I subunits PsaA/PsaB"/>
    <property type="match status" value="1"/>
</dbReference>
<protein>
    <submittedName>
        <fullName evidence="2">Photosystem I</fullName>
        <ecNumber evidence="2">1.97.1.12</ecNumber>
    </submittedName>
</protein>
<dbReference type="GO" id="GO:0016020">
    <property type="term" value="C:membrane"/>
    <property type="evidence" value="ECO:0007669"/>
    <property type="project" value="InterPro"/>
</dbReference>
<dbReference type="EC" id="1.97.1.12" evidence="2"/>
<dbReference type="Pfam" id="PF00223">
    <property type="entry name" value="PsaA_PsaB"/>
    <property type="match status" value="3"/>
</dbReference>
<dbReference type="Gene3D" id="1.20.1130.10">
    <property type="entry name" value="Photosystem I PsaA/PsaB"/>
    <property type="match status" value="4"/>
</dbReference>
<dbReference type="GO" id="GO:0015979">
    <property type="term" value="P:photosynthesis"/>
    <property type="evidence" value="ECO:0007669"/>
    <property type="project" value="InterPro"/>
</dbReference>
<dbReference type="Proteomes" id="UP000231279">
    <property type="component" value="Unassembled WGS sequence"/>
</dbReference>
<dbReference type="PANTHER" id="PTHR30128">
    <property type="entry name" value="OUTER MEMBRANE PROTEIN, OMPA-RELATED"/>
    <property type="match status" value="1"/>
</dbReference>
<name>A0A2G9GTE7_9LAMI</name>
<dbReference type="InterPro" id="IPR001280">
    <property type="entry name" value="PSI_PsaA/B"/>
</dbReference>
<sequence length="237" mass="26575">MPFILGTTTVHAAIFVVRGYNLTTRHNDLLDHALRHHDAIVSYPNWACTFLGFHSFGLYIHNDNLSALGHPKDISSGWQGGFVTYSVTNRGFLVHHIYAYTIHVMVSILLKGVLFACSSSLILDKVNLGFHFPCDGPGRGSDVWDNMSDQGIVTHITGGNFMQNSVTINGWLPHFLWFFIIYIWPFSQELIKSIVWARNKLQVSPATQSKVLSIVQGHAVGVTYYLLGGIFTTWAFF</sequence>
<keyword evidence="1" id="KW-0472">Membrane</keyword>
<dbReference type="OrthoDB" id="349at2759"/>
<evidence type="ECO:0000256" key="1">
    <source>
        <dbReference type="SAM" id="Phobius"/>
    </source>
</evidence>
<keyword evidence="3" id="KW-1185">Reference proteome</keyword>